<evidence type="ECO:0000256" key="1">
    <source>
        <dbReference type="SAM" id="Coils"/>
    </source>
</evidence>
<feature type="transmembrane region" description="Helical" evidence="2">
    <location>
        <begin position="30"/>
        <end position="49"/>
    </location>
</feature>
<keyword evidence="2" id="KW-1133">Transmembrane helix</keyword>
<evidence type="ECO:0000313" key="4">
    <source>
        <dbReference type="Proteomes" id="UP000187313"/>
    </source>
</evidence>
<reference evidence="3 4" key="1">
    <citation type="submission" date="2016-10" db="EMBL/GenBank/DDBJ databases">
        <title>Paenibacillus species isolates.</title>
        <authorList>
            <person name="Beno S.M."/>
        </authorList>
    </citation>
    <scope>NUCLEOTIDE SEQUENCE [LARGE SCALE GENOMIC DNA]</scope>
    <source>
        <strain evidence="3 4">FSL R5-0923</strain>
    </source>
</reference>
<dbReference type="EMBL" id="MPTD01000002">
    <property type="protein sequence ID" value="OMD55312.1"/>
    <property type="molecule type" value="Genomic_DNA"/>
</dbReference>
<feature type="coiled-coil region" evidence="1">
    <location>
        <begin position="214"/>
        <end position="241"/>
    </location>
</feature>
<dbReference type="Proteomes" id="UP000187313">
    <property type="component" value="Unassembled WGS sequence"/>
</dbReference>
<feature type="transmembrane region" description="Helical" evidence="2">
    <location>
        <begin position="162"/>
        <end position="182"/>
    </location>
</feature>
<gene>
    <name evidence="3" type="ORF">BSK51_04465</name>
</gene>
<evidence type="ECO:0000313" key="3">
    <source>
        <dbReference type="EMBL" id="OMD55312.1"/>
    </source>
</evidence>
<keyword evidence="2" id="KW-0472">Membrane</keyword>
<name>A0ABX3HVC4_9BACL</name>
<feature type="transmembrane region" description="Helical" evidence="2">
    <location>
        <begin position="61"/>
        <end position="82"/>
    </location>
</feature>
<accession>A0ABX3HVC4</accession>
<dbReference type="RefSeq" id="WP_076298353.1">
    <property type="nucleotide sequence ID" value="NZ_MPTD01000002.1"/>
</dbReference>
<keyword evidence="1" id="KW-0175">Coiled coil</keyword>
<sequence>MSVVHDYYLEHFKEMYYNEHEQKEKINGRIQTPIGFLSLLIALDAFYINGIEDIQKGTWGVVFYVMLSLLSLSLIVVIFYLMKAYYTYSYKYIPTPTVLENKANEHVVHFDTYYEQYRNYYNLPKEECVKNQIDKDMYHYYKTSTEENMILNERKLKYLRNIGYLLIISLILGLTTLFPYFMAHEKSDIQKIEIEKISELIDTIQFKKIDLNDHNDLVKTVQEQEKVIREIKSELEAIQLSKVNSSQGGE</sequence>
<proteinExistence type="predicted"/>
<evidence type="ECO:0000256" key="2">
    <source>
        <dbReference type="SAM" id="Phobius"/>
    </source>
</evidence>
<keyword evidence="4" id="KW-1185">Reference proteome</keyword>
<protein>
    <recommendedName>
        <fullName evidence="5">SMODS and SLOG-associating 2TM effector domain-containing protein</fullName>
    </recommendedName>
</protein>
<evidence type="ECO:0008006" key="5">
    <source>
        <dbReference type="Google" id="ProtNLM"/>
    </source>
</evidence>
<organism evidence="3 4">
    <name type="scientific">Paenibacillus odorifer</name>
    <dbReference type="NCBI Taxonomy" id="189426"/>
    <lineage>
        <taxon>Bacteria</taxon>
        <taxon>Bacillati</taxon>
        <taxon>Bacillota</taxon>
        <taxon>Bacilli</taxon>
        <taxon>Bacillales</taxon>
        <taxon>Paenibacillaceae</taxon>
        <taxon>Paenibacillus</taxon>
    </lineage>
</organism>
<comment type="caution">
    <text evidence="3">The sequence shown here is derived from an EMBL/GenBank/DDBJ whole genome shotgun (WGS) entry which is preliminary data.</text>
</comment>
<keyword evidence="2" id="KW-0812">Transmembrane</keyword>